<comment type="caution">
    <text evidence="1">The sequence shown here is derived from an EMBL/GenBank/DDBJ whole genome shotgun (WGS) entry which is preliminary data.</text>
</comment>
<proteinExistence type="predicted"/>
<organism evidence="1 2">
    <name type="scientific">Neorhizobium galegae</name>
    <name type="common">Rhizobium galegae</name>
    <dbReference type="NCBI Taxonomy" id="399"/>
    <lineage>
        <taxon>Bacteria</taxon>
        <taxon>Pseudomonadati</taxon>
        <taxon>Pseudomonadota</taxon>
        <taxon>Alphaproteobacteria</taxon>
        <taxon>Hyphomicrobiales</taxon>
        <taxon>Rhizobiaceae</taxon>
        <taxon>Rhizobium/Agrobacterium group</taxon>
        <taxon>Neorhizobium</taxon>
    </lineage>
</organism>
<reference evidence="1 2" key="1">
    <citation type="submission" date="2019-09" db="EMBL/GenBank/DDBJ databases">
        <title>Genome sequencing of Ng87 strain.</title>
        <authorList>
            <person name="Karasev E.S."/>
            <person name="Andronov E."/>
        </authorList>
    </citation>
    <scope>NUCLEOTIDE SEQUENCE [LARGE SCALE GENOMIC DNA]</scope>
    <source>
        <strain evidence="1 2">Ng87</strain>
    </source>
</reference>
<dbReference type="Proteomes" id="UP000386575">
    <property type="component" value="Unassembled WGS sequence"/>
</dbReference>
<dbReference type="AlphaFoldDB" id="A0A6A1TQJ6"/>
<evidence type="ECO:0000313" key="2">
    <source>
        <dbReference type="Proteomes" id="UP000386575"/>
    </source>
</evidence>
<evidence type="ECO:0000313" key="1">
    <source>
        <dbReference type="EMBL" id="KAB1086506.1"/>
    </source>
</evidence>
<sequence>MQSSPAELLTDEIAWAVEAELAFHDGDVKAAIATLLQDNRHLRKQLALAEFAGSRGFARGWRPAYDRSEEDTKAP</sequence>
<accession>A0A6A1TQJ6</accession>
<dbReference type="EMBL" id="VZUL01000002">
    <property type="protein sequence ID" value="KAB1086506.1"/>
    <property type="molecule type" value="Genomic_DNA"/>
</dbReference>
<name>A0A6A1TQJ6_NEOGA</name>
<gene>
    <name evidence="1" type="ORF">F4V91_08740</name>
</gene>
<protein>
    <submittedName>
        <fullName evidence="1">Uncharacterized protein</fullName>
    </submittedName>
</protein>